<proteinExistence type="inferred from homology"/>
<dbReference type="InterPro" id="IPR020097">
    <property type="entry name" value="PsdUridine_synth_TruA_a/b_dom"/>
</dbReference>
<dbReference type="Pfam" id="PF01416">
    <property type="entry name" value="PseudoU_synth_1"/>
    <property type="match status" value="2"/>
</dbReference>
<feature type="domain" description="Pseudouridine synthase I TruA alpha/beta" evidence="4">
    <location>
        <begin position="8"/>
        <end position="103"/>
    </location>
</feature>
<sequence>PFRRIALVVEYDGTAYGGSQYQKNSRTIQGEMEEALKKLTSERTRLALAGRTDAGVHAKGQMVSFRTWAPYEAEVFVRALNAHLPQDIVVRSAREVPLSFQVRRQAKRRWYRYLIYNGRQRPALRRGYCWHVAQPLDVEAMQGAARQLVGEHDLAAFAAPSAPGRTVRAVYRAEVSRRRSWVMFDIEANSFLTQQVRRTVGALVQVGLGKRTVEDFRRLLASAKRGTATEAAPPRGLC</sequence>
<dbReference type="PIRSF" id="PIRSF001430">
    <property type="entry name" value="tRNA_psdUrid_synth"/>
    <property type="match status" value="1"/>
</dbReference>
<dbReference type="FunFam" id="3.30.70.580:FF:000001">
    <property type="entry name" value="tRNA pseudouridine synthase A"/>
    <property type="match status" value="1"/>
</dbReference>
<dbReference type="GO" id="GO:0009982">
    <property type="term" value="F:pseudouridine synthase activity"/>
    <property type="evidence" value="ECO:0007669"/>
    <property type="project" value="InterPro"/>
</dbReference>
<keyword evidence="2" id="KW-0819">tRNA processing</keyword>
<dbReference type="PANTHER" id="PTHR11142:SF0">
    <property type="entry name" value="TRNA PSEUDOURIDINE SYNTHASE-LIKE 1"/>
    <property type="match status" value="1"/>
</dbReference>
<dbReference type="InterPro" id="IPR020103">
    <property type="entry name" value="PsdUridine_synth_cat_dom_sf"/>
</dbReference>
<dbReference type="GO" id="GO:0031119">
    <property type="term" value="P:tRNA pseudouridine synthesis"/>
    <property type="evidence" value="ECO:0007669"/>
    <property type="project" value="TreeGrafter"/>
</dbReference>
<dbReference type="GO" id="GO:0003723">
    <property type="term" value="F:RNA binding"/>
    <property type="evidence" value="ECO:0007669"/>
    <property type="project" value="InterPro"/>
</dbReference>
<feature type="non-terminal residue" evidence="5">
    <location>
        <position position="1"/>
    </location>
</feature>
<dbReference type="SUPFAM" id="SSF55120">
    <property type="entry name" value="Pseudouridine synthase"/>
    <property type="match status" value="1"/>
</dbReference>
<name>X1VH87_9ZZZZ</name>
<dbReference type="Gene3D" id="3.30.70.580">
    <property type="entry name" value="Pseudouridine synthase I, catalytic domain, N-terminal subdomain"/>
    <property type="match status" value="1"/>
</dbReference>
<dbReference type="InterPro" id="IPR001406">
    <property type="entry name" value="PsdUridine_synth_TruA"/>
</dbReference>
<keyword evidence="3" id="KW-0413">Isomerase</keyword>
<gene>
    <name evidence="5" type="ORF">S12H4_52276</name>
</gene>
<dbReference type="HAMAP" id="MF_00171">
    <property type="entry name" value="TruA"/>
    <property type="match status" value="1"/>
</dbReference>
<comment type="similarity">
    <text evidence="1">Belongs to the tRNA pseudouridine synthase TruA family.</text>
</comment>
<comment type="caution">
    <text evidence="5">The sequence shown here is derived from an EMBL/GenBank/DDBJ whole genome shotgun (WGS) entry which is preliminary data.</text>
</comment>
<dbReference type="AlphaFoldDB" id="X1VH87"/>
<evidence type="ECO:0000259" key="4">
    <source>
        <dbReference type="Pfam" id="PF01416"/>
    </source>
</evidence>
<organism evidence="5">
    <name type="scientific">marine sediment metagenome</name>
    <dbReference type="NCBI Taxonomy" id="412755"/>
    <lineage>
        <taxon>unclassified sequences</taxon>
        <taxon>metagenomes</taxon>
        <taxon>ecological metagenomes</taxon>
    </lineage>
</organism>
<protein>
    <recommendedName>
        <fullName evidence="4">Pseudouridine synthase I TruA alpha/beta domain-containing protein</fullName>
    </recommendedName>
</protein>
<evidence type="ECO:0000256" key="2">
    <source>
        <dbReference type="ARBA" id="ARBA00022694"/>
    </source>
</evidence>
<evidence type="ECO:0000313" key="5">
    <source>
        <dbReference type="EMBL" id="GAJ06660.1"/>
    </source>
</evidence>
<dbReference type="PANTHER" id="PTHR11142">
    <property type="entry name" value="PSEUDOURIDYLATE SYNTHASE"/>
    <property type="match status" value="1"/>
</dbReference>
<dbReference type="InterPro" id="IPR020095">
    <property type="entry name" value="PsdUridine_synth_TruA_C"/>
</dbReference>
<evidence type="ECO:0000256" key="3">
    <source>
        <dbReference type="ARBA" id="ARBA00023235"/>
    </source>
</evidence>
<dbReference type="NCBIfam" id="TIGR00071">
    <property type="entry name" value="hisT_truA"/>
    <property type="match status" value="1"/>
</dbReference>
<accession>X1VH87</accession>
<feature type="non-terminal residue" evidence="5">
    <location>
        <position position="238"/>
    </location>
</feature>
<dbReference type="Gene3D" id="3.30.70.660">
    <property type="entry name" value="Pseudouridine synthase I, catalytic domain, C-terminal subdomain"/>
    <property type="match status" value="1"/>
</dbReference>
<dbReference type="CDD" id="cd02570">
    <property type="entry name" value="PseudoU_synth_EcTruA"/>
    <property type="match status" value="1"/>
</dbReference>
<dbReference type="InterPro" id="IPR020094">
    <property type="entry name" value="TruA/RsuA/RluB/E/F_N"/>
</dbReference>
<dbReference type="EMBL" id="BARW01033147">
    <property type="protein sequence ID" value="GAJ06660.1"/>
    <property type="molecule type" value="Genomic_DNA"/>
</dbReference>
<feature type="domain" description="Pseudouridine synthase I TruA alpha/beta" evidence="4">
    <location>
        <begin position="144"/>
        <end position="238"/>
    </location>
</feature>
<reference evidence="5" key="1">
    <citation type="journal article" date="2014" name="Front. Microbiol.">
        <title>High frequency of phylogenetically diverse reductive dehalogenase-homologous genes in deep subseafloor sedimentary metagenomes.</title>
        <authorList>
            <person name="Kawai M."/>
            <person name="Futagami T."/>
            <person name="Toyoda A."/>
            <person name="Takaki Y."/>
            <person name="Nishi S."/>
            <person name="Hori S."/>
            <person name="Arai W."/>
            <person name="Tsubouchi T."/>
            <person name="Morono Y."/>
            <person name="Uchiyama I."/>
            <person name="Ito T."/>
            <person name="Fujiyama A."/>
            <person name="Inagaki F."/>
            <person name="Takami H."/>
        </authorList>
    </citation>
    <scope>NUCLEOTIDE SEQUENCE</scope>
    <source>
        <strain evidence="5">Expedition CK06-06</strain>
    </source>
</reference>
<evidence type="ECO:0000256" key="1">
    <source>
        <dbReference type="ARBA" id="ARBA00009375"/>
    </source>
</evidence>